<evidence type="ECO:0000256" key="3">
    <source>
        <dbReference type="ARBA" id="ARBA00023004"/>
    </source>
</evidence>
<dbReference type="Pfam" id="PF01231">
    <property type="entry name" value="IDO"/>
    <property type="match status" value="1"/>
</dbReference>
<dbReference type="eggNOG" id="ENOG502QV6W">
    <property type="taxonomic scope" value="Eukaryota"/>
</dbReference>
<dbReference type="InParanoid" id="G4U2D2"/>
<comment type="caution">
    <text evidence="6">The sequence shown here is derived from an EMBL/GenBank/DDBJ whole genome shotgun (WGS) entry which is preliminary data.</text>
</comment>
<dbReference type="Gene3D" id="1.20.58.480">
    <property type="match status" value="1"/>
</dbReference>
<name>G4U2D2_SERID</name>
<dbReference type="PANTHER" id="PTHR28657:SF5">
    <property type="entry name" value="INDOLEAMINE 2,3-DIOXYGENASE"/>
    <property type="match status" value="1"/>
</dbReference>
<dbReference type="HOGENOM" id="CLU_010089_2_0_1"/>
<dbReference type="GO" id="GO:0020037">
    <property type="term" value="F:heme binding"/>
    <property type="evidence" value="ECO:0007669"/>
    <property type="project" value="InterPro"/>
</dbReference>
<evidence type="ECO:0000256" key="4">
    <source>
        <dbReference type="PIRSR" id="PIRSR600898-1"/>
    </source>
</evidence>
<dbReference type="GO" id="GO:0046872">
    <property type="term" value="F:metal ion binding"/>
    <property type="evidence" value="ECO:0007669"/>
    <property type="project" value="UniProtKB-KW"/>
</dbReference>
<gene>
    <name evidence="6" type="ORF">PIIN_02969</name>
</gene>
<accession>G4U2D2</accession>
<reference evidence="6 7" key="1">
    <citation type="journal article" date="2011" name="PLoS Pathog.">
        <title>Endophytic Life Strategies Decoded by Genome and Transcriptome Analyses of the Mutualistic Root Symbiont Piriformospora indica.</title>
        <authorList>
            <person name="Zuccaro A."/>
            <person name="Lahrmann U."/>
            <person name="Guldener U."/>
            <person name="Langen G."/>
            <person name="Pfiffi S."/>
            <person name="Biedenkopf D."/>
            <person name="Wong P."/>
            <person name="Samans B."/>
            <person name="Grimm C."/>
            <person name="Basiewicz M."/>
            <person name="Murat C."/>
            <person name="Martin F."/>
            <person name="Kogel K.H."/>
        </authorList>
    </citation>
    <scope>NUCLEOTIDE SEQUENCE [LARGE SCALE GENOMIC DNA]</scope>
    <source>
        <strain evidence="6 7">DSM 11827</strain>
    </source>
</reference>
<feature type="compositionally biased region" description="Polar residues" evidence="5">
    <location>
        <begin position="345"/>
        <end position="355"/>
    </location>
</feature>
<dbReference type="InterPro" id="IPR037217">
    <property type="entry name" value="Trp/Indoleamine_2_3_dOase-like"/>
</dbReference>
<keyword evidence="3 4" id="KW-0408">Iron</keyword>
<dbReference type="GO" id="GO:0034354">
    <property type="term" value="P:'de novo' NAD+ biosynthetic process from L-tryptophan"/>
    <property type="evidence" value="ECO:0007669"/>
    <property type="project" value="TreeGrafter"/>
</dbReference>
<dbReference type="PANTHER" id="PTHR28657">
    <property type="entry name" value="INDOLEAMINE 2,3-DIOXYGENASE"/>
    <property type="match status" value="1"/>
</dbReference>
<keyword evidence="2 4" id="KW-0479">Metal-binding</keyword>
<dbReference type="STRING" id="1109443.G4U2D2"/>
<feature type="region of interest" description="Disordered" evidence="5">
    <location>
        <begin position="332"/>
        <end position="362"/>
    </location>
</feature>
<keyword evidence="6" id="KW-0223">Dioxygenase</keyword>
<dbReference type="InterPro" id="IPR000898">
    <property type="entry name" value="Indolamine_dOase"/>
</dbReference>
<sequence>MDISQRPATQLAAGHVLSRPRISPNYQASPLRPQVLDTSTLAAESWDVDGRSGFMPPEPPVARLPAEWDAWENILQVAIGARFTVGDTPDITPEETDRALQWREAVQNMPMLGTHRLKNSERNLRRAHLVLAWILHFYVHTHVPAPTPIIIPAVLTVPLLAISRELILPPVLTYSDTVLYNWRYAEGDPSKLESVTTFTQTKDEEHFYLTSAYIELAGVEALGLMQRCFDEAFVADEIALRRISSYLRKLAVVIKRMTKILDAVRDACEPKIFFNDVRPWLRGEDSGKRRWIFVDENGEEVDFGDRRELSGPSAGQSSLIHALDIFLGVDHTPPRRPAHPTTTTDQPLSNASGSMHANGASKPTKGFLDRMLAYMPRHHRAFMNHLKVTPRPIRTLVSHHTTGAGSEPSPITNAYDAAVLALKGLRDAHIRIATLYIINQMPRSDTSLAQAAASAATAKGTGGSDLVPFLKGSRDDTTRALINPH</sequence>
<dbReference type="SUPFAM" id="SSF140959">
    <property type="entry name" value="Indolic compounds 2,3-dioxygenase-like"/>
    <property type="match status" value="1"/>
</dbReference>
<keyword evidence="7" id="KW-1185">Reference proteome</keyword>
<dbReference type="OrthoDB" id="540174at2759"/>
<dbReference type="GO" id="GO:0019441">
    <property type="term" value="P:L-tryptophan catabolic process to kynurenine"/>
    <property type="evidence" value="ECO:0007669"/>
    <property type="project" value="InterPro"/>
</dbReference>
<proteinExistence type="inferred from homology"/>
<feature type="binding site" description="proximal binding residue" evidence="4">
    <location>
        <position position="429"/>
    </location>
    <ligand>
        <name>heme b</name>
        <dbReference type="ChEBI" id="CHEBI:60344"/>
    </ligand>
    <ligandPart>
        <name>Fe</name>
        <dbReference type="ChEBI" id="CHEBI:18248"/>
    </ligandPart>
</feature>
<comment type="similarity">
    <text evidence="1">Belongs to the indoleamine 2,3-dioxygenase family.</text>
</comment>
<dbReference type="EMBL" id="CAFZ01001869">
    <property type="protein sequence ID" value="CCA77747.1"/>
    <property type="molecule type" value="Genomic_DNA"/>
</dbReference>
<evidence type="ECO:0000256" key="2">
    <source>
        <dbReference type="ARBA" id="ARBA00022723"/>
    </source>
</evidence>
<dbReference type="GO" id="GO:0005737">
    <property type="term" value="C:cytoplasm"/>
    <property type="evidence" value="ECO:0007669"/>
    <property type="project" value="TreeGrafter"/>
</dbReference>
<evidence type="ECO:0000256" key="5">
    <source>
        <dbReference type="SAM" id="MobiDB-lite"/>
    </source>
</evidence>
<evidence type="ECO:0000313" key="7">
    <source>
        <dbReference type="Proteomes" id="UP000007148"/>
    </source>
</evidence>
<keyword evidence="4" id="KW-0349">Heme</keyword>
<evidence type="ECO:0000256" key="1">
    <source>
        <dbReference type="ARBA" id="ARBA00007119"/>
    </source>
</evidence>
<organism evidence="6 7">
    <name type="scientific">Serendipita indica (strain DSM 11827)</name>
    <name type="common">Root endophyte fungus</name>
    <name type="synonym">Piriformospora indica</name>
    <dbReference type="NCBI Taxonomy" id="1109443"/>
    <lineage>
        <taxon>Eukaryota</taxon>
        <taxon>Fungi</taxon>
        <taxon>Dikarya</taxon>
        <taxon>Basidiomycota</taxon>
        <taxon>Agaricomycotina</taxon>
        <taxon>Agaricomycetes</taxon>
        <taxon>Sebacinales</taxon>
        <taxon>Serendipitaceae</taxon>
        <taxon>Serendipita</taxon>
    </lineage>
</organism>
<dbReference type="AlphaFoldDB" id="G4U2D2"/>
<evidence type="ECO:0000313" key="6">
    <source>
        <dbReference type="EMBL" id="CCA77747.1"/>
    </source>
</evidence>
<dbReference type="Proteomes" id="UP000007148">
    <property type="component" value="Unassembled WGS sequence"/>
</dbReference>
<dbReference type="OMA" id="HVLAWIM"/>
<keyword evidence="6" id="KW-0560">Oxidoreductase</keyword>
<protein>
    <submittedName>
        <fullName evidence="6">Related to BNA2-tryptophan 2,3-dioxygenase</fullName>
    </submittedName>
</protein>
<dbReference type="GO" id="GO:0033754">
    <property type="term" value="F:indoleamine 2,3-dioxygenase activity"/>
    <property type="evidence" value="ECO:0007669"/>
    <property type="project" value="TreeGrafter"/>
</dbReference>